<dbReference type="STRING" id="588932.DA69_08940"/>
<dbReference type="Proteomes" id="UP000077603">
    <property type="component" value="Chromosome"/>
</dbReference>
<evidence type="ECO:0000256" key="3">
    <source>
        <dbReference type="ARBA" id="ARBA00022692"/>
    </source>
</evidence>
<keyword evidence="14" id="KW-0175">Coiled coil</keyword>
<comment type="subunit">
    <text evidence="12">F-type ATPases have 2 components, F(1) - the catalytic core - and F(0) - the membrane proton channel. F(1) has five subunits: alpha(3), beta(3), gamma(1), delta(1), epsilon(1). F(0) has three main subunits: a(1), b(2) and c(10-14). The alpha and beta chains form an alternating ring which encloses part of the gamma chain. F(1) is attached to F(0) by a central stalk formed by the gamma and epsilon chains, while a peripheral stalk is formed by the delta and b chains.</text>
</comment>
<dbReference type="EMBL" id="CP015614">
    <property type="protein sequence ID" value="ANF54858.1"/>
    <property type="molecule type" value="Genomic_DNA"/>
</dbReference>
<feature type="transmembrane region" description="Helical" evidence="12">
    <location>
        <begin position="17"/>
        <end position="39"/>
    </location>
</feature>
<feature type="coiled-coil region" evidence="14">
    <location>
        <begin position="47"/>
        <end position="117"/>
    </location>
</feature>
<dbReference type="GO" id="GO:0046933">
    <property type="term" value="F:proton-transporting ATP synthase activity, rotational mechanism"/>
    <property type="evidence" value="ECO:0007669"/>
    <property type="project" value="UniProtKB-UniRule"/>
</dbReference>
<reference evidence="15 16" key="1">
    <citation type="journal article" date="2014" name="Genome Announc.">
        <title>Genome Sequence of a Promising Hydrogen-Producing Facultative Anaerobic Bacterium, Brevundimonas naejangsanensis Strain B1.</title>
        <authorList>
            <person name="Su H."/>
            <person name="Zhang T."/>
            <person name="Bao M."/>
            <person name="Jiang Y."/>
            <person name="Wang Y."/>
            <person name="Tan T."/>
        </authorList>
    </citation>
    <scope>NUCLEOTIDE SEQUENCE [LARGE SCALE GENOMIC DNA]</scope>
    <source>
        <strain evidence="15 16">B1</strain>
    </source>
</reference>
<dbReference type="NCBIfam" id="NF011045">
    <property type="entry name" value="PRK14475.1"/>
    <property type="match status" value="1"/>
</dbReference>
<dbReference type="OrthoDB" id="7210836at2"/>
<gene>
    <name evidence="12" type="primary">atpF</name>
    <name evidence="15" type="ORF">DA69_08940</name>
</gene>
<evidence type="ECO:0000256" key="9">
    <source>
        <dbReference type="ARBA" id="ARBA00025198"/>
    </source>
</evidence>
<evidence type="ECO:0000256" key="1">
    <source>
        <dbReference type="ARBA" id="ARBA00022448"/>
    </source>
</evidence>
<keyword evidence="2 12" id="KW-0138">CF(0)</keyword>
<keyword evidence="12" id="KW-1003">Cell membrane</keyword>
<evidence type="ECO:0000256" key="6">
    <source>
        <dbReference type="ARBA" id="ARBA00023065"/>
    </source>
</evidence>
<comment type="function">
    <text evidence="10">Component of the F(0) channel, it forms part of the peripheral stalk, linking F(1) to F(0). The b'-subunit is a diverged and duplicated form of b found in plants and photosynthetic bacteria.</text>
</comment>
<evidence type="ECO:0000256" key="2">
    <source>
        <dbReference type="ARBA" id="ARBA00022547"/>
    </source>
</evidence>
<evidence type="ECO:0000256" key="8">
    <source>
        <dbReference type="ARBA" id="ARBA00023310"/>
    </source>
</evidence>
<keyword evidence="5 12" id="KW-1133">Transmembrane helix</keyword>
<keyword evidence="1 12" id="KW-0813">Transport</keyword>
<evidence type="ECO:0000256" key="4">
    <source>
        <dbReference type="ARBA" id="ARBA00022781"/>
    </source>
</evidence>
<evidence type="ECO:0000256" key="13">
    <source>
        <dbReference type="RuleBase" id="RU003848"/>
    </source>
</evidence>
<name>A0A172Y6M9_9CAUL</name>
<keyword evidence="16" id="KW-1185">Reference proteome</keyword>
<dbReference type="HAMAP" id="MF_01398">
    <property type="entry name" value="ATP_synth_b_bprime"/>
    <property type="match status" value="1"/>
</dbReference>
<keyword evidence="8 12" id="KW-0066">ATP synthesis</keyword>
<evidence type="ECO:0000256" key="7">
    <source>
        <dbReference type="ARBA" id="ARBA00023136"/>
    </source>
</evidence>
<dbReference type="Pfam" id="PF00430">
    <property type="entry name" value="ATP-synt_B"/>
    <property type="match status" value="1"/>
</dbReference>
<dbReference type="GO" id="GO:0005886">
    <property type="term" value="C:plasma membrane"/>
    <property type="evidence" value="ECO:0007669"/>
    <property type="project" value="UniProtKB-SubCell"/>
</dbReference>
<evidence type="ECO:0000256" key="10">
    <source>
        <dbReference type="ARBA" id="ARBA00025614"/>
    </source>
</evidence>
<dbReference type="AlphaFoldDB" id="A0A172Y6M9"/>
<dbReference type="eggNOG" id="COG0711">
    <property type="taxonomic scope" value="Bacteria"/>
</dbReference>
<comment type="similarity">
    <text evidence="12 13">Belongs to the ATPase B chain family.</text>
</comment>
<keyword evidence="3 12" id="KW-0812">Transmembrane</keyword>
<sequence>MPAFLTGHFYDVANPELWVAVGLLIFIAIVVMAGVPKLVATSLDAKAAKIQGDLDEAARLRAEAEAMLAQIRQEKAEAEAQAADLLATAEADAKRLEAEAKARIEESTARRQALAERRIAQAEAEATQEVKAAAADLAAKAAQQILAARIADAKSDPLLDQAIGQIGGKLN</sequence>
<evidence type="ECO:0000256" key="5">
    <source>
        <dbReference type="ARBA" id="ARBA00022989"/>
    </source>
</evidence>
<keyword evidence="7 12" id="KW-0472">Membrane</keyword>
<evidence type="ECO:0000256" key="14">
    <source>
        <dbReference type="SAM" id="Coils"/>
    </source>
</evidence>
<organism evidence="15 16">
    <name type="scientific">Brevundimonas naejangsanensis</name>
    <dbReference type="NCBI Taxonomy" id="588932"/>
    <lineage>
        <taxon>Bacteria</taxon>
        <taxon>Pseudomonadati</taxon>
        <taxon>Pseudomonadota</taxon>
        <taxon>Alphaproteobacteria</taxon>
        <taxon>Caulobacterales</taxon>
        <taxon>Caulobacteraceae</taxon>
        <taxon>Brevundimonas</taxon>
    </lineage>
</organism>
<keyword evidence="6 12" id="KW-0406">Ion transport</keyword>
<evidence type="ECO:0000313" key="15">
    <source>
        <dbReference type="EMBL" id="ANF54858.1"/>
    </source>
</evidence>
<protein>
    <recommendedName>
        <fullName evidence="12">ATP synthase subunit b</fullName>
    </recommendedName>
    <alternativeName>
        <fullName evidence="12">ATP synthase F(0) sector subunit b</fullName>
    </alternativeName>
    <alternativeName>
        <fullName evidence="12">ATPase subunit I</fullName>
    </alternativeName>
    <alternativeName>
        <fullName evidence="12">F-type ATPase subunit b</fullName>
        <shortName evidence="12">F-ATPase subunit b</shortName>
    </alternativeName>
</protein>
<dbReference type="GO" id="GO:0012505">
    <property type="term" value="C:endomembrane system"/>
    <property type="evidence" value="ECO:0007669"/>
    <property type="project" value="UniProtKB-SubCell"/>
</dbReference>
<dbReference type="InterPro" id="IPR002146">
    <property type="entry name" value="ATP_synth_b/b'su_bac/chlpt"/>
</dbReference>
<proteinExistence type="inferred from homology"/>
<evidence type="ECO:0000313" key="16">
    <source>
        <dbReference type="Proteomes" id="UP000077603"/>
    </source>
</evidence>
<dbReference type="KEGG" id="bne:DA69_08940"/>
<dbReference type="RefSeq" id="WP_025978382.1">
    <property type="nucleotide sequence ID" value="NZ_CP015614.1"/>
</dbReference>
<comment type="subcellular location">
    <subcellularLocation>
        <location evidence="12">Cell membrane</location>
        <topology evidence="12">Single-pass membrane protein</topology>
    </subcellularLocation>
    <subcellularLocation>
        <location evidence="11">Endomembrane system</location>
        <topology evidence="11">Single-pass membrane protein</topology>
    </subcellularLocation>
</comment>
<evidence type="ECO:0000256" key="12">
    <source>
        <dbReference type="HAMAP-Rule" id="MF_01398"/>
    </source>
</evidence>
<comment type="function">
    <text evidence="9 12">F(1)F(0) ATP synthase produces ATP from ADP in the presence of a proton or sodium gradient. F-type ATPases consist of two structural domains, F(1) containing the extramembraneous catalytic core and F(0) containing the membrane proton channel, linked together by a central stalk and a peripheral stalk. During catalysis, ATP synthesis in the catalytic domain of F(1) is coupled via a rotary mechanism of the central stalk subunits to proton translocation.</text>
</comment>
<evidence type="ECO:0000256" key="11">
    <source>
        <dbReference type="ARBA" id="ARBA00037847"/>
    </source>
</evidence>
<dbReference type="GO" id="GO:0045259">
    <property type="term" value="C:proton-transporting ATP synthase complex"/>
    <property type="evidence" value="ECO:0007669"/>
    <property type="project" value="UniProtKB-KW"/>
</dbReference>
<accession>A0A172Y6M9</accession>
<keyword evidence="4 12" id="KW-0375">Hydrogen ion transport</keyword>